<dbReference type="SFLD" id="SFLDG01212">
    <property type="entry name" value="Phytoene_synthase_like"/>
    <property type="match status" value="1"/>
</dbReference>
<dbReference type="Pfam" id="PF00494">
    <property type="entry name" value="SQS_PSY"/>
    <property type="match status" value="1"/>
</dbReference>
<dbReference type="SFLD" id="SFLDS00005">
    <property type="entry name" value="Isoprenoid_Synthase_Type_I"/>
    <property type="match status" value="1"/>
</dbReference>
<dbReference type="PROSITE" id="PS01045">
    <property type="entry name" value="SQUALEN_PHYTOEN_SYN_2"/>
    <property type="match status" value="1"/>
</dbReference>
<organism evidence="4 5">
    <name type="scientific">Jonesia denitrificans (strain ATCC 14870 / DSM 20603 / BCRC 15368 / CIP 55.134 / JCM 11481 / NBRC 15587 / NCTC 10816 / Prevot 55134)</name>
    <name type="common">Listeria denitrificans</name>
    <dbReference type="NCBI Taxonomy" id="471856"/>
    <lineage>
        <taxon>Bacteria</taxon>
        <taxon>Bacillati</taxon>
        <taxon>Actinomycetota</taxon>
        <taxon>Actinomycetes</taxon>
        <taxon>Micrococcales</taxon>
        <taxon>Jonesiaceae</taxon>
        <taxon>Jonesia</taxon>
    </lineage>
</organism>
<keyword evidence="2" id="KW-0808">Transferase</keyword>
<comment type="pathway">
    <text evidence="1">Carotenoid biosynthesis; phytoene biosynthesis.</text>
</comment>
<gene>
    <name evidence="4" type="ordered locus">Jden_0341</name>
</gene>
<evidence type="ECO:0000313" key="5">
    <source>
        <dbReference type="Proteomes" id="UP000000628"/>
    </source>
</evidence>
<name>C7QZK6_JONDD</name>
<dbReference type="Proteomes" id="UP000000628">
    <property type="component" value="Chromosome"/>
</dbReference>
<keyword evidence="5" id="KW-1185">Reference proteome</keyword>
<dbReference type="SUPFAM" id="SSF48576">
    <property type="entry name" value="Terpenoid synthases"/>
    <property type="match status" value="1"/>
</dbReference>
<dbReference type="eggNOG" id="COG1562">
    <property type="taxonomic scope" value="Bacteria"/>
</dbReference>
<dbReference type="InterPro" id="IPR008949">
    <property type="entry name" value="Isoprenoid_synthase_dom_sf"/>
</dbReference>
<evidence type="ECO:0000256" key="1">
    <source>
        <dbReference type="ARBA" id="ARBA00004684"/>
    </source>
</evidence>
<feature type="region of interest" description="Disordered" evidence="3">
    <location>
        <begin position="292"/>
        <end position="312"/>
    </location>
</feature>
<sequence>MTSKATTPQALYQRAAQDAAHTVIRQYSTSFGVATAMLTEPVRTHVRNIYALVRVADEIVDGSFDPAPIPHLTAALDALEAEVAQAMDRGFSTNLIVHAFAHTAVTCGITDAEIAPFFASMRRDLGDPYYTAEELSTYIYGSAEVIGMMCLRAFAQAPDVAPTQRSTLVADNIDAARALGAAFQKINFLRDLAADQGELGRYYFPDVAAKGLTEPVKNKILADIEHDLDVARQGIARLPGSSRGAVKAAYLLFTSLTRKLRRASCDELRTRRLRLTTPHKAVVLARSALPTTPRPRIQHSAGWTDSKALTHP</sequence>
<dbReference type="InterPro" id="IPR044843">
    <property type="entry name" value="Trans_IPPS_bact-type"/>
</dbReference>
<dbReference type="KEGG" id="jde:Jden_0341"/>
<dbReference type="InterPro" id="IPR019845">
    <property type="entry name" value="Squalene/phytoene_synthase_CS"/>
</dbReference>
<dbReference type="SFLD" id="SFLDG01018">
    <property type="entry name" value="Squalene/Phytoene_Synthase_Lik"/>
    <property type="match status" value="1"/>
</dbReference>
<dbReference type="STRING" id="471856.Jden_0341"/>
<dbReference type="GO" id="GO:0004311">
    <property type="term" value="F:geranylgeranyl diphosphate synthase activity"/>
    <property type="evidence" value="ECO:0007669"/>
    <property type="project" value="InterPro"/>
</dbReference>
<reference evidence="4 5" key="1">
    <citation type="journal article" date="2009" name="Stand. Genomic Sci.">
        <title>Complete genome sequence of Jonesia denitrificans type strain (Prevot 55134).</title>
        <authorList>
            <person name="Pukall R."/>
            <person name="Gehrich-Schroter G."/>
            <person name="Lapidus A."/>
            <person name="Nolan M."/>
            <person name="Glavina Del Rio T."/>
            <person name="Lucas S."/>
            <person name="Chen F."/>
            <person name="Tice H."/>
            <person name="Pitluck S."/>
            <person name="Cheng J.F."/>
            <person name="Copeland A."/>
            <person name="Saunders E."/>
            <person name="Brettin T."/>
            <person name="Detter J.C."/>
            <person name="Bruce D."/>
            <person name="Goodwin L."/>
            <person name="Pati A."/>
            <person name="Ivanova N."/>
            <person name="Mavromatis K."/>
            <person name="Ovchinnikova G."/>
            <person name="Chen A."/>
            <person name="Palaniappan K."/>
            <person name="Land M."/>
            <person name="Hauser L."/>
            <person name="Chang Y.J."/>
            <person name="Jeffries C.D."/>
            <person name="Chain P."/>
            <person name="Goker M."/>
            <person name="Bristow J."/>
            <person name="Eisen J.A."/>
            <person name="Markowitz V."/>
            <person name="Hugenholtz P."/>
            <person name="Kyrpides N.C."/>
            <person name="Klenk H.P."/>
            <person name="Han C."/>
        </authorList>
    </citation>
    <scope>NUCLEOTIDE SEQUENCE [LARGE SCALE GENOMIC DNA]</scope>
    <source>
        <strain evidence="5">ATCC 14870 / DSM 20603 / BCRC 15368 / CIP 55.134 / JCM 11481 / NBRC 15587 / NCTC 10816 / Prevot 55134</strain>
    </source>
</reference>
<dbReference type="OrthoDB" id="9807580at2"/>
<protein>
    <submittedName>
        <fullName evidence="4">Squalene/phytoene synthase</fullName>
    </submittedName>
</protein>
<evidence type="ECO:0000256" key="3">
    <source>
        <dbReference type="SAM" id="MobiDB-lite"/>
    </source>
</evidence>
<dbReference type="HOGENOM" id="CLU_037269_3_0_11"/>
<evidence type="ECO:0000313" key="4">
    <source>
        <dbReference type="EMBL" id="ACV08012.1"/>
    </source>
</evidence>
<dbReference type="Gene3D" id="1.10.600.10">
    <property type="entry name" value="Farnesyl Diphosphate Synthase"/>
    <property type="match status" value="1"/>
</dbReference>
<dbReference type="InterPro" id="IPR002060">
    <property type="entry name" value="Squ/phyt_synthse"/>
</dbReference>
<dbReference type="EMBL" id="CP001706">
    <property type="protein sequence ID" value="ACV08012.1"/>
    <property type="molecule type" value="Genomic_DNA"/>
</dbReference>
<dbReference type="GO" id="GO:0008299">
    <property type="term" value="P:isoprenoid biosynthetic process"/>
    <property type="evidence" value="ECO:0007669"/>
    <property type="project" value="UniProtKB-ARBA"/>
</dbReference>
<accession>C7QZK6</accession>
<dbReference type="RefSeq" id="WP_015770641.1">
    <property type="nucleotide sequence ID" value="NC_013174.1"/>
</dbReference>
<dbReference type="AlphaFoldDB" id="C7QZK6"/>
<dbReference type="UniPathway" id="UPA00799"/>
<proteinExistence type="predicted"/>
<evidence type="ECO:0000256" key="2">
    <source>
        <dbReference type="ARBA" id="ARBA00022679"/>
    </source>
</evidence>
<dbReference type="PANTHER" id="PTHR31480">
    <property type="entry name" value="BIFUNCTIONAL LYCOPENE CYCLASE/PHYTOENE SYNTHASE"/>
    <property type="match status" value="1"/>
</dbReference>